<dbReference type="PROSITE" id="PS51257">
    <property type="entry name" value="PROKAR_LIPOPROTEIN"/>
    <property type="match status" value="1"/>
</dbReference>
<organism evidence="1">
    <name type="scientific">candidate division WOR-3 bacterium</name>
    <dbReference type="NCBI Taxonomy" id="2052148"/>
    <lineage>
        <taxon>Bacteria</taxon>
        <taxon>Bacteria division WOR-3</taxon>
    </lineage>
</organism>
<evidence type="ECO:0000313" key="1">
    <source>
        <dbReference type="EMBL" id="HGK53742.1"/>
    </source>
</evidence>
<dbReference type="EMBL" id="DTDP01000077">
    <property type="protein sequence ID" value="HGK53742.1"/>
    <property type="molecule type" value="Genomic_DNA"/>
</dbReference>
<reference evidence="1" key="1">
    <citation type="journal article" date="2020" name="mSystems">
        <title>Genome- and Community-Level Interaction Insights into Carbon Utilization and Element Cycling Functions of Hydrothermarchaeota in Hydrothermal Sediment.</title>
        <authorList>
            <person name="Zhou Z."/>
            <person name="Liu Y."/>
            <person name="Xu W."/>
            <person name="Pan J."/>
            <person name="Luo Z.H."/>
            <person name="Li M."/>
        </authorList>
    </citation>
    <scope>NUCLEOTIDE SEQUENCE [LARGE SCALE GENOMIC DNA]</scope>
    <source>
        <strain evidence="1">SpSt-695</strain>
    </source>
</reference>
<proteinExistence type="predicted"/>
<comment type="caution">
    <text evidence="1">The sequence shown here is derived from an EMBL/GenBank/DDBJ whole genome shotgun (WGS) entry which is preliminary data.</text>
</comment>
<dbReference type="AlphaFoldDB" id="A0A7V3ZSW4"/>
<gene>
    <name evidence="1" type="ORF">ENU72_01800</name>
</gene>
<protein>
    <submittedName>
        <fullName evidence="1">Uncharacterized protein</fullName>
    </submittedName>
</protein>
<sequence>MKKYWVIFLIIGISCIKVPKEQPKWWVTLRCPIGDSCVTVYDILKDQPEKYEIIYESPEIDSVFSIQRHTETNVYVDTTTFQVFYASLRRSLGRDIDTMRSLFRSLLFTMVGKVKIKGYAPDTIKGYVRFTPWCWDTIGDTMKIWSDDTIYFKFSPGNIDTIIRIIYPNFPFGPHKLQIRVEDTKIKTGYTNLDTIWGMKRVLFAAQLLGDIVFTKEDTFEVEKEIRKAAKKGQIAKVRIVLNFRHSIPGEAYGTIYLKGLEWPPDSVIHNFPFYAAPKDTVTGKSINAKAWSDTLELTKDDFNVFQDSLVFYSIKILIPKQGKAYLRSRDSLRVNGWVEATVLTDLETLEEK</sequence>
<accession>A0A7V3ZSW4</accession>
<name>A0A7V3ZSW4_UNCW3</name>